<gene>
    <name evidence="2" type="ORF">LQE92_05195</name>
</gene>
<comment type="caution">
    <text evidence="2">The sequence shown here is derived from an EMBL/GenBank/DDBJ whole genome shotgun (WGS) entry which is preliminary data.</text>
</comment>
<accession>A0AAP2RHT1</accession>
<dbReference type="RefSeq" id="WP_231061943.1">
    <property type="nucleotide sequence ID" value="NZ_JAJNOR010000002.1"/>
</dbReference>
<evidence type="ECO:0000256" key="1">
    <source>
        <dbReference type="SAM" id="MobiDB-lite"/>
    </source>
</evidence>
<reference evidence="2 3" key="1">
    <citation type="submission" date="2021-11" db="EMBL/GenBank/DDBJ databases">
        <title>Lacrimispora sp. nov. NSJ-141 isolated from human feces.</title>
        <authorList>
            <person name="Abdugheni R."/>
        </authorList>
    </citation>
    <scope>NUCLEOTIDE SEQUENCE [LARGE SCALE GENOMIC DNA]</scope>
    <source>
        <strain evidence="2 3">NSJ-141</strain>
    </source>
</reference>
<dbReference type="Proteomes" id="UP001299265">
    <property type="component" value="Unassembled WGS sequence"/>
</dbReference>
<protein>
    <submittedName>
        <fullName evidence="2">Uncharacterized protein</fullName>
    </submittedName>
</protein>
<dbReference type="EMBL" id="JAJNOR010000002">
    <property type="protein sequence ID" value="MCD2492021.1"/>
    <property type="molecule type" value="Genomic_DNA"/>
</dbReference>
<sequence length="46" mass="5340">MLLHDMKVHNRKCGTGGERHDMKNVRTYEKEQGRGECVGKKKNIVK</sequence>
<name>A0AAP2RHT1_9FIRM</name>
<dbReference type="AlphaFoldDB" id="A0AAP2RHT1"/>
<evidence type="ECO:0000313" key="3">
    <source>
        <dbReference type="Proteomes" id="UP001299265"/>
    </source>
</evidence>
<organism evidence="2 3">
    <name type="scientific">Lientehia hominis</name>
    <dbReference type="NCBI Taxonomy" id="2897778"/>
    <lineage>
        <taxon>Bacteria</taxon>
        <taxon>Bacillati</taxon>
        <taxon>Bacillota</taxon>
        <taxon>Clostridia</taxon>
        <taxon>Lachnospirales</taxon>
        <taxon>Lachnospiraceae</taxon>
        <taxon>Lientehia</taxon>
    </lineage>
</organism>
<evidence type="ECO:0000313" key="2">
    <source>
        <dbReference type="EMBL" id="MCD2492021.1"/>
    </source>
</evidence>
<keyword evidence="3" id="KW-1185">Reference proteome</keyword>
<feature type="region of interest" description="Disordered" evidence="1">
    <location>
        <begin position="1"/>
        <end position="20"/>
    </location>
</feature>
<proteinExistence type="predicted"/>